<dbReference type="PROSITE" id="PS51257">
    <property type="entry name" value="PROKAR_LIPOPROTEIN"/>
    <property type="match status" value="1"/>
</dbReference>
<dbReference type="SUPFAM" id="SSF159594">
    <property type="entry name" value="XCC0632-like"/>
    <property type="match status" value="1"/>
</dbReference>
<evidence type="ECO:0000256" key="1">
    <source>
        <dbReference type="SAM" id="SignalP"/>
    </source>
</evidence>
<sequence length="225" mass="24565">MRILLILILALGLAGCAADLKKADSLSPLSTYADTRNRLLLNFHADPSVVGSPGWTRLTTAWREALREQAEAADYQLGTQAGGEPGALPATLLIVEVDRLHQVDAERGLGQGSLRVTVRFTDSQSGRLLGSRRYESASEQPAALDGQIAAISQEIIAELSGAQRIAKRDALVPDKLPAPAALVQRSPQSKPMAALDDQDQRLRELQQRNLPFDQYQSEYRRIMAQ</sequence>
<dbReference type="OrthoDB" id="5974513at2"/>
<keyword evidence="3" id="KW-1185">Reference proteome</keyword>
<dbReference type="RefSeq" id="WP_090264240.1">
    <property type="nucleotide sequence ID" value="NZ_FNDS01000007.1"/>
</dbReference>
<name>A0A1G8J161_9PSED</name>
<dbReference type="EMBL" id="FNDS01000007">
    <property type="protein sequence ID" value="SDI24989.1"/>
    <property type="molecule type" value="Genomic_DNA"/>
</dbReference>
<protein>
    <recommendedName>
        <fullName evidence="4">Lipoprotein</fullName>
    </recommendedName>
</protein>
<keyword evidence="1" id="KW-0732">Signal</keyword>
<reference evidence="3" key="1">
    <citation type="submission" date="2016-10" db="EMBL/GenBank/DDBJ databases">
        <authorList>
            <person name="Varghese N."/>
            <person name="Submissions S."/>
        </authorList>
    </citation>
    <scope>NUCLEOTIDE SEQUENCE [LARGE SCALE GENOMIC DNA]</scope>
    <source>
        <strain evidence="3">CCM 7469</strain>
    </source>
</reference>
<proteinExistence type="predicted"/>
<gene>
    <name evidence="2" type="ORF">SAMN05216272_10780</name>
</gene>
<evidence type="ECO:0000313" key="2">
    <source>
        <dbReference type="EMBL" id="SDI24989.1"/>
    </source>
</evidence>
<accession>A0A1G8J161</accession>
<dbReference type="AlphaFoldDB" id="A0A1G8J161"/>
<dbReference type="Proteomes" id="UP000199636">
    <property type="component" value="Unassembled WGS sequence"/>
</dbReference>
<feature type="chain" id="PRO_5011712826" description="Lipoprotein" evidence="1">
    <location>
        <begin position="18"/>
        <end position="225"/>
    </location>
</feature>
<evidence type="ECO:0000313" key="3">
    <source>
        <dbReference type="Proteomes" id="UP000199636"/>
    </source>
</evidence>
<organism evidence="2 3">
    <name type="scientific">Pseudomonas panipatensis</name>
    <dbReference type="NCBI Taxonomy" id="428992"/>
    <lineage>
        <taxon>Bacteria</taxon>
        <taxon>Pseudomonadati</taxon>
        <taxon>Pseudomonadota</taxon>
        <taxon>Gammaproteobacteria</taxon>
        <taxon>Pseudomonadales</taxon>
        <taxon>Pseudomonadaceae</taxon>
        <taxon>Pseudomonas</taxon>
    </lineage>
</organism>
<dbReference type="Gene3D" id="3.40.50.10610">
    <property type="entry name" value="ABC-type transport auxiliary lipoprotein component"/>
    <property type="match status" value="1"/>
</dbReference>
<evidence type="ECO:0008006" key="4">
    <source>
        <dbReference type="Google" id="ProtNLM"/>
    </source>
</evidence>
<feature type="signal peptide" evidence="1">
    <location>
        <begin position="1"/>
        <end position="17"/>
    </location>
</feature>